<feature type="domain" description="Dynein heavy chain linker" evidence="13">
    <location>
        <begin position="141"/>
        <end position="477"/>
    </location>
</feature>
<evidence type="ECO:0000256" key="3">
    <source>
        <dbReference type="ARBA" id="ARBA00022490"/>
    </source>
</evidence>
<evidence type="ECO:0000256" key="5">
    <source>
        <dbReference type="ARBA" id="ARBA00022737"/>
    </source>
</evidence>
<dbReference type="InterPro" id="IPR042222">
    <property type="entry name" value="Dynein_2_N"/>
</dbReference>
<keyword evidence="15" id="KW-1185">Reference proteome</keyword>
<keyword evidence="12" id="KW-0472">Membrane</keyword>
<dbReference type="Gene3D" id="3.20.180.20">
    <property type="entry name" value="Dynein heavy chain, N-terminal domain 2"/>
    <property type="match status" value="1"/>
</dbReference>
<dbReference type="Proteomes" id="UP001558652">
    <property type="component" value="Unassembled WGS sequence"/>
</dbReference>
<keyword evidence="5" id="KW-0677">Repeat</keyword>
<reference evidence="14 15" key="1">
    <citation type="submission" date="2024-07" db="EMBL/GenBank/DDBJ databases">
        <title>Chromosome-level genome assembly of the water stick insect Ranatra chinensis (Heteroptera: Nepidae).</title>
        <authorList>
            <person name="Liu X."/>
        </authorList>
    </citation>
    <scope>NUCLEOTIDE SEQUENCE [LARGE SCALE GENOMIC DNA]</scope>
    <source>
        <strain evidence="14">Cailab_2021Rc</strain>
        <tissue evidence="14">Muscle</tissue>
    </source>
</reference>
<proteinExistence type="inferred from homology"/>
<evidence type="ECO:0000313" key="15">
    <source>
        <dbReference type="Proteomes" id="UP001558652"/>
    </source>
</evidence>
<keyword evidence="12" id="KW-0812">Transmembrane</keyword>
<dbReference type="AlphaFoldDB" id="A0ABD0Z4L5"/>
<keyword evidence="7" id="KW-0067">ATP-binding</keyword>
<keyword evidence="9" id="KW-0175">Coiled coil</keyword>
<evidence type="ECO:0000256" key="6">
    <source>
        <dbReference type="ARBA" id="ARBA00022741"/>
    </source>
</evidence>
<comment type="similarity">
    <text evidence="2">Belongs to the dynein heavy chain family.</text>
</comment>
<protein>
    <recommendedName>
        <fullName evidence="13">Dynein heavy chain linker domain-containing protein</fullName>
    </recommendedName>
</protein>
<organism evidence="14 15">
    <name type="scientific">Ranatra chinensis</name>
    <dbReference type="NCBI Taxonomy" id="642074"/>
    <lineage>
        <taxon>Eukaryota</taxon>
        <taxon>Metazoa</taxon>
        <taxon>Ecdysozoa</taxon>
        <taxon>Arthropoda</taxon>
        <taxon>Hexapoda</taxon>
        <taxon>Insecta</taxon>
        <taxon>Pterygota</taxon>
        <taxon>Neoptera</taxon>
        <taxon>Paraneoptera</taxon>
        <taxon>Hemiptera</taxon>
        <taxon>Heteroptera</taxon>
        <taxon>Panheteroptera</taxon>
        <taxon>Nepomorpha</taxon>
        <taxon>Nepidae</taxon>
        <taxon>Ranatrinae</taxon>
        <taxon>Ranatra</taxon>
    </lineage>
</organism>
<keyword evidence="6" id="KW-0547">Nucleotide-binding</keyword>
<dbReference type="FunFam" id="1.20.140.100:FF:000004">
    <property type="entry name" value="Dynein axonemal heavy chain 6"/>
    <property type="match status" value="1"/>
</dbReference>
<dbReference type="InterPro" id="IPR042228">
    <property type="entry name" value="Dynein_linker_3"/>
</dbReference>
<keyword evidence="8" id="KW-0243">Dynein</keyword>
<dbReference type="GO" id="GO:0005524">
    <property type="term" value="F:ATP binding"/>
    <property type="evidence" value="ECO:0007669"/>
    <property type="project" value="UniProtKB-KW"/>
</dbReference>
<sequence>MNIYRKLCEKPVSIENIIELKEWMETVPLAVAGYDDAIHTRLLDYEVLDFFNYSLSNTDFDIKWDAITWPYKIKCKMEETEALLIEESEKFLKLQQIDEGELQDKIDYLSSVITNLSGQDDINKVHPIAVEVRLAWKGVKEAQEFGILLNQRQKIAMEMRQLIEEFRPLIPIIQAINHPGMKTRHWTQFKEKTGINIIPTPYLTFKQCLDAGVKDQFEVLKEIVDLAGKEFVLEQALTKMQGEWEEANMSVTPYKTTGSYIMKITDEQLQMLDDHIALTQQLTFSPFKGAFEQEIEDWNAKIRIASEVLDEWFECQKSWMYLEPILTSEDIAHQLPIESKRFSTVQRSWRRIMKAAYDNPAILDYCSNKKLFDQFVQNNRILDQVQRGLTDYLEQKRLNFPRLFFLSDDELLEILSQSKYPWAVQPHLKKCFENIYLLDFIDGTHITVMYSGEGECVKLIPDMYATGSVEVWLLKVSLNFFWGYGFFILLVYQDFIFTIL</sequence>
<evidence type="ECO:0000256" key="12">
    <source>
        <dbReference type="SAM" id="Phobius"/>
    </source>
</evidence>
<keyword evidence="10" id="KW-0505">Motor protein</keyword>
<evidence type="ECO:0000256" key="4">
    <source>
        <dbReference type="ARBA" id="ARBA00022701"/>
    </source>
</evidence>
<comment type="subcellular location">
    <subcellularLocation>
        <location evidence="1">Cytoplasm</location>
        <location evidence="1">Cytoskeleton</location>
    </subcellularLocation>
</comment>
<dbReference type="FunFam" id="1.10.287.2620:FF:000001">
    <property type="entry name" value="Cytoplasmic dynein heavy chain 1"/>
    <property type="match status" value="1"/>
</dbReference>
<evidence type="ECO:0000256" key="9">
    <source>
        <dbReference type="ARBA" id="ARBA00023054"/>
    </source>
</evidence>
<dbReference type="Gene3D" id="1.20.140.100">
    <property type="entry name" value="Dynein heavy chain, N-terminal domain 2"/>
    <property type="match status" value="1"/>
</dbReference>
<keyword evidence="4" id="KW-0493">Microtubule</keyword>
<accession>A0ABD0Z4L5</accession>
<evidence type="ECO:0000313" key="14">
    <source>
        <dbReference type="EMBL" id="KAL1138667.1"/>
    </source>
</evidence>
<dbReference type="Pfam" id="PF08393">
    <property type="entry name" value="DHC_N2"/>
    <property type="match status" value="1"/>
</dbReference>
<evidence type="ECO:0000256" key="1">
    <source>
        <dbReference type="ARBA" id="ARBA00004245"/>
    </source>
</evidence>
<evidence type="ECO:0000256" key="2">
    <source>
        <dbReference type="ARBA" id="ARBA00008887"/>
    </source>
</evidence>
<evidence type="ECO:0000256" key="11">
    <source>
        <dbReference type="ARBA" id="ARBA00023212"/>
    </source>
</evidence>
<comment type="caution">
    <text evidence="14">The sequence shown here is derived from an EMBL/GenBank/DDBJ whole genome shotgun (WGS) entry which is preliminary data.</text>
</comment>
<keyword evidence="12" id="KW-1133">Transmembrane helix</keyword>
<evidence type="ECO:0000256" key="8">
    <source>
        <dbReference type="ARBA" id="ARBA00023017"/>
    </source>
</evidence>
<dbReference type="InterPro" id="IPR013602">
    <property type="entry name" value="Dynein_heavy_linker"/>
</dbReference>
<evidence type="ECO:0000256" key="10">
    <source>
        <dbReference type="ARBA" id="ARBA00023175"/>
    </source>
</evidence>
<dbReference type="GO" id="GO:0030286">
    <property type="term" value="C:dynein complex"/>
    <property type="evidence" value="ECO:0007669"/>
    <property type="project" value="UniProtKB-KW"/>
</dbReference>
<dbReference type="GO" id="GO:0005874">
    <property type="term" value="C:microtubule"/>
    <property type="evidence" value="ECO:0007669"/>
    <property type="project" value="UniProtKB-KW"/>
</dbReference>
<keyword evidence="11" id="KW-0206">Cytoskeleton</keyword>
<keyword evidence="3" id="KW-0963">Cytoplasm</keyword>
<dbReference type="EMBL" id="JBFDAA010000003">
    <property type="protein sequence ID" value="KAL1138667.1"/>
    <property type="molecule type" value="Genomic_DNA"/>
</dbReference>
<name>A0ABD0Z4L5_9HEMI</name>
<dbReference type="InterPro" id="IPR026983">
    <property type="entry name" value="DHC"/>
</dbReference>
<gene>
    <name evidence="14" type="ORF">AAG570_008729</name>
</gene>
<dbReference type="PANTHER" id="PTHR45703">
    <property type="entry name" value="DYNEIN HEAVY CHAIN"/>
    <property type="match status" value="1"/>
</dbReference>
<feature type="transmembrane region" description="Helical" evidence="12">
    <location>
        <begin position="472"/>
        <end position="492"/>
    </location>
</feature>
<dbReference type="PANTHER" id="PTHR45703:SF28">
    <property type="entry name" value="DYNEINS HEAVY CHAIN"/>
    <property type="match status" value="1"/>
</dbReference>
<dbReference type="Gene3D" id="1.10.287.2620">
    <property type="match status" value="1"/>
</dbReference>
<evidence type="ECO:0000256" key="7">
    <source>
        <dbReference type="ARBA" id="ARBA00022840"/>
    </source>
</evidence>
<evidence type="ECO:0000259" key="13">
    <source>
        <dbReference type="Pfam" id="PF08393"/>
    </source>
</evidence>